<dbReference type="InterPro" id="IPR016181">
    <property type="entry name" value="Acyl_CoA_acyltransferase"/>
</dbReference>
<sequence length="141" mass="15676">MEYIVFHEIAPEDYINMRVTCGLSAKTLMAATIGLANSLHCVAILDKTKDNKFIGMGRLVGDGGCHCQVVDICVLPEYQGQGQGIGKMIMSHLMSFVEDHLPHSCYVNLIADGKAYKLYEQFGFEEVWPASRGIGYVKRKE</sequence>
<evidence type="ECO:0000259" key="1">
    <source>
        <dbReference type="PROSITE" id="PS51186"/>
    </source>
</evidence>
<gene>
    <name evidence="2" type="ORF">GJV77_06465</name>
</gene>
<dbReference type="CDD" id="cd04301">
    <property type="entry name" value="NAT_SF"/>
    <property type="match status" value="1"/>
</dbReference>
<keyword evidence="2" id="KW-0808">Transferase</keyword>
<organism evidence="2 3">
    <name type="scientific">Myroides pelagicus</name>
    <dbReference type="NCBI Taxonomy" id="270914"/>
    <lineage>
        <taxon>Bacteria</taxon>
        <taxon>Pseudomonadati</taxon>
        <taxon>Bacteroidota</taxon>
        <taxon>Flavobacteriia</taxon>
        <taxon>Flavobacteriales</taxon>
        <taxon>Flavobacteriaceae</taxon>
        <taxon>Myroides</taxon>
    </lineage>
</organism>
<dbReference type="EMBL" id="WMJY01000011">
    <property type="protein sequence ID" value="MTH29565.1"/>
    <property type="molecule type" value="Genomic_DNA"/>
</dbReference>
<dbReference type="PANTHER" id="PTHR43233:SF1">
    <property type="entry name" value="FAMILY N-ACETYLTRANSFERASE, PUTATIVE (AFU_ORTHOLOGUE AFUA_6G03350)-RELATED"/>
    <property type="match status" value="1"/>
</dbReference>
<evidence type="ECO:0000313" key="2">
    <source>
        <dbReference type="EMBL" id="MTH29565.1"/>
    </source>
</evidence>
<dbReference type="AlphaFoldDB" id="A0A7K1GL02"/>
<protein>
    <submittedName>
        <fullName evidence="2">GNAT family N-acetyltransferase</fullName>
    </submittedName>
</protein>
<dbReference type="Proteomes" id="UP000488936">
    <property type="component" value="Unassembled WGS sequence"/>
</dbReference>
<dbReference type="SUPFAM" id="SSF55729">
    <property type="entry name" value="Acyl-CoA N-acyltransferases (Nat)"/>
    <property type="match status" value="1"/>
</dbReference>
<proteinExistence type="predicted"/>
<evidence type="ECO:0000313" key="3">
    <source>
        <dbReference type="Proteomes" id="UP000488936"/>
    </source>
</evidence>
<dbReference type="InterPro" id="IPR000182">
    <property type="entry name" value="GNAT_dom"/>
</dbReference>
<reference evidence="2 3" key="1">
    <citation type="journal article" date="2006" name="Int. J. Syst. Evol. Microbiol.">
        <title>Myroides pelagicus sp. nov., isolated from seawater in Thailand.</title>
        <authorList>
            <person name="Yoon J."/>
            <person name="Maneerat S."/>
            <person name="Kawai F."/>
            <person name="Yokota A."/>
        </authorList>
    </citation>
    <scope>NUCLEOTIDE SEQUENCE [LARGE SCALE GENOMIC DNA]</scope>
    <source>
        <strain evidence="2 3">SM1T</strain>
    </source>
</reference>
<keyword evidence="3" id="KW-1185">Reference proteome</keyword>
<feature type="domain" description="N-acetyltransferase" evidence="1">
    <location>
        <begin position="4"/>
        <end position="141"/>
    </location>
</feature>
<name>A0A7K1GL02_9FLAO</name>
<dbReference type="GO" id="GO:0016747">
    <property type="term" value="F:acyltransferase activity, transferring groups other than amino-acyl groups"/>
    <property type="evidence" value="ECO:0007669"/>
    <property type="project" value="InterPro"/>
</dbReference>
<dbReference type="PANTHER" id="PTHR43233">
    <property type="entry name" value="FAMILY N-ACETYLTRANSFERASE, PUTATIVE (AFU_ORTHOLOGUE AFUA_6G03350)-RELATED"/>
    <property type="match status" value="1"/>
</dbReference>
<dbReference type="Pfam" id="PF13508">
    <property type="entry name" value="Acetyltransf_7"/>
    <property type="match status" value="1"/>
</dbReference>
<dbReference type="OrthoDB" id="9789605at2"/>
<dbReference type="Gene3D" id="3.40.630.30">
    <property type="match status" value="1"/>
</dbReference>
<accession>A0A7K1GL02</accession>
<dbReference type="PROSITE" id="PS51186">
    <property type="entry name" value="GNAT"/>
    <property type="match status" value="1"/>
</dbReference>
<dbReference type="InterPro" id="IPR053144">
    <property type="entry name" value="Acetyltransferase_Butenolide"/>
</dbReference>
<comment type="caution">
    <text evidence="2">The sequence shown here is derived from an EMBL/GenBank/DDBJ whole genome shotgun (WGS) entry which is preliminary data.</text>
</comment>
<dbReference type="RefSeq" id="WP_155035564.1">
    <property type="nucleotide sequence ID" value="NZ_JAYMMG010000013.1"/>
</dbReference>